<dbReference type="Proteomes" id="UP000287563">
    <property type="component" value="Unassembled WGS sequence"/>
</dbReference>
<feature type="domain" description="Dinitrogenase iron-molybdenum cofactor biosynthesis" evidence="3">
    <location>
        <begin position="9"/>
        <end position="88"/>
    </location>
</feature>
<dbReference type="AlphaFoldDB" id="A0A3S3T078"/>
<dbReference type="EMBL" id="RJLM01000002">
    <property type="protein sequence ID" value="RWX56064.1"/>
    <property type="molecule type" value="Genomic_DNA"/>
</dbReference>
<dbReference type="InterPro" id="IPR003731">
    <property type="entry name" value="Di-Nase_FeMo-co_biosynth"/>
</dbReference>
<dbReference type="RefSeq" id="WP_128783153.1">
    <property type="nucleotide sequence ID" value="NZ_RJLM01000002.1"/>
</dbReference>
<evidence type="ECO:0000313" key="4">
    <source>
        <dbReference type="EMBL" id="RWX56064.1"/>
    </source>
</evidence>
<organism evidence="4 5">
    <name type="scientific">Photobacterium chitinilyticum</name>
    <dbReference type="NCBI Taxonomy" id="2485123"/>
    <lineage>
        <taxon>Bacteria</taxon>
        <taxon>Pseudomonadati</taxon>
        <taxon>Pseudomonadota</taxon>
        <taxon>Gammaproteobacteria</taxon>
        <taxon>Vibrionales</taxon>
        <taxon>Vibrionaceae</taxon>
        <taxon>Photobacterium</taxon>
    </lineage>
</organism>
<comment type="caution">
    <text evidence="4">The sequence shown here is derived from an EMBL/GenBank/DDBJ whole genome shotgun (WGS) entry which is preliminary data.</text>
</comment>
<evidence type="ECO:0000259" key="3">
    <source>
        <dbReference type="Pfam" id="PF02579"/>
    </source>
</evidence>
<dbReference type="OrthoDB" id="6215304at2"/>
<proteinExistence type="predicted"/>
<gene>
    <name evidence="4" type="ORF">EDI28_07160</name>
</gene>
<evidence type="ECO:0000313" key="5">
    <source>
        <dbReference type="Proteomes" id="UP000287563"/>
    </source>
</evidence>
<feature type="compositionally biased region" description="Basic and acidic residues" evidence="2">
    <location>
        <begin position="131"/>
        <end position="141"/>
    </location>
</feature>
<keyword evidence="5" id="KW-1185">Reference proteome</keyword>
<dbReference type="SUPFAM" id="SSF53146">
    <property type="entry name" value="Nitrogenase accessory factor-like"/>
    <property type="match status" value="1"/>
</dbReference>
<keyword evidence="1" id="KW-0535">Nitrogen fixation</keyword>
<sequence length="190" mass="20654">MITAIPMNENHIANHFSKAEHFLFINEQGVEISRYPNPVQGAHYAGKKELLKLLLEQQAKRIVVRNIGQQMLGKLLSHQLAVVQTDSGRRSAVELVNSEAVGLVSLTDPEQGRPSPNHDGCRHGQRRCHSHDKGHGDGCGHRHGNDKGHGDGCGHRHGNDKGHGNGCGKGHGRGGHGESKGRRCCHKSSH</sequence>
<protein>
    <recommendedName>
        <fullName evidence="3">Dinitrogenase iron-molybdenum cofactor biosynthesis domain-containing protein</fullName>
    </recommendedName>
</protein>
<evidence type="ECO:0000256" key="2">
    <source>
        <dbReference type="SAM" id="MobiDB-lite"/>
    </source>
</evidence>
<evidence type="ECO:0000256" key="1">
    <source>
        <dbReference type="ARBA" id="ARBA00023231"/>
    </source>
</evidence>
<reference evidence="4 5" key="1">
    <citation type="submission" date="2018-11" db="EMBL/GenBank/DDBJ databases">
        <title>Photobacterium sp. BEI247 sp. nov., a marine bacterium isolated from Yongle Blue Hole in the South China Sea.</title>
        <authorList>
            <person name="Wang X."/>
        </authorList>
    </citation>
    <scope>NUCLEOTIDE SEQUENCE [LARGE SCALE GENOMIC DNA]</scope>
    <source>
        <strain evidence="5">BEI247</strain>
    </source>
</reference>
<accession>A0A3S3T078</accession>
<dbReference type="Pfam" id="PF02579">
    <property type="entry name" value="Nitro_FeMo-Co"/>
    <property type="match status" value="1"/>
</dbReference>
<feature type="region of interest" description="Disordered" evidence="2">
    <location>
        <begin position="105"/>
        <end position="141"/>
    </location>
</feature>
<feature type="region of interest" description="Disordered" evidence="2">
    <location>
        <begin position="163"/>
        <end position="190"/>
    </location>
</feature>
<dbReference type="Gene3D" id="3.30.420.130">
    <property type="entry name" value="Dinitrogenase iron-molybdenum cofactor biosynthesis domain"/>
    <property type="match status" value="1"/>
</dbReference>
<dbReference type="InterPro" id="IPR036105">
    <property type="entry name" value="DiNase_FeMo-co_biosyn_sf"/>
</dbReference>
<name>A0A3S3T078_9GAMM</name>